<dbReference type="OrthoDB" id="268723at2"/>
<gene>
    <name evidence="2" type="ordered locus">Psta_2866</name>
</gene>
<keyword evidence="1" id="KW-1133">Transmembrane helix</keyword>
<organism evidence="2 3">
    <name type="scientific">Pirellula staleyi (strain ATCC 27377 / DSM 6068 / ICPB 4128)</name>
    <name type="common">Pirella staleyi</name>
    <dbReference type="NCBI Taxonomy" id="530564"/>
    <lineage>
        <taxon>Bacteria</taxon>
        <taxon>Pseudomonadati</taxon>
        <taxon>Planctomycetota</taxon>
        <taxon>Planctomycetia</taxon>
        <taxon>Pirellulales</taxon>
        <taxon>Pirellulaceae</taxon>
        <taxon>Pirellula</taxon>
    </lineage>
</organism>
<dbReference type="Proteomes" id="UP000001887">
    <property type="component" value="Chromosome"/>
</dbReference>
<name>D2R8J0_PIRSD</name>
<proteinExistence type="predicted"/>
<dbReference type="STRING" id="530564.Psta_2866"/>
<reference evidence="2 3" key="1">
    <citation type="journal article" date="2009" name="Stand. Genomic Sci.">
        <title>Complete genome sequence of Pirellula staleyi type strain (ATCC 27377).</title>
        <authorList>
            <person name="Clum A."/>
            <person name="Tindall B.J."/>
            <person name="Sikorski J."/>
            <person name="Ivanova N."/>
            <person name="Mavrommatis K."/>
            <person name="Lucas S."/>
            <person name="Glavina del Rio T."/>
            <person name="Nolan M."/>
            <person name="Chen F."/>
            <person name="Tice H."/>
            <person name="Pitluck S."/>
            <person name="Cheng J.F."/>
            <person name="Chertkov O."/>
            <person name="Brettin T."/>
            <person name="Han C."/>
            <person name="Detter J.C."/>
            <person name="Kuske C."/>
            <person name="Bruce D."/>
            <person name="Goodwin L."/>
            <person name="Ovchinikova G."/>
            <person name="Pati A."/>
            <person name="Mikhailova N."/>
            <person name="Chen A."/>
            <person name="Palaniappan K."/>
            <person name="Land M."/>
            <person name="Hauser L."/>
            <person name="Chang Y.J."/>
            <person name="Jeffries C.D."/>
            <person name="Chain P."/>
            <person name="Rohde M."/>
            <person name="Goker M."/>
            <person name="Bristow J."/>
            <person name="Eisen J.A."/>
            <person name="Markowitz V."/>
            <person name="Hugenholtz P."/>
            <person name="Kyrpides N.C."/>
            <person name="Klenk H.P."/>
            <person name="Lapidus A."/>
        </authorList>
    </citation>
    <scope>NUCLEOTIDE SEQUENCE [LARGE SCALE GENOMIC DNA]</scope>
    <source>
        <strain evidence="3">ATCC 27377 / DSM 6068 / ICPB 4128</strain>
    </source>
</reference>
<evidence type="ECO:0000256" key="1">
    <source>
        <dbReference type="SAM" id="Phobius"/>
    </source>
</evidence>
<feature type="transmembrane region" description="Helical" evidence="1">
    <location>
        <begin position="33"/>
        <end position="51"/>
    </location>
</feature>
<dbReference type="EMBL" id="CP001848">
    <property type="protein sequence ID" value="ADB17531.1"/>
    <property type="molecule type" value="Genomic_DNA"/>
</dbReference>
<accession>D2R8J0</accession>
<protein>
    <submittedName>
        <fullName evidence="2">Uncharacterized protein</fullName>
    </submittedName>
</protein>
<feature type="transmembrane region" description="Helical" evidence="1">
    <location>
        <begin position="12"/>
        <end position="28"/>
    </location>
</feature>
<keyword evidence="3" id="KW-1185">Reference proteome</keyword>
<evidence type="ECO:0000313" key="2">
    <source>
        <dbReference type="EMBL" id="ADB17531.1"/>
    </source>
</evidence>
<evidence type="ECO:0000313" key="3">
    <source>
        <dbReference type="Proteomes" id="UP000001887"/>
    </source>
</evidence>
<keyword evidence="1" id="KW-0812">Transmembrane</keyword>
<dbReference type="KEGG" id="psl:Psta_2866"/>
<dbReference type="AlphaFoldDB" id="D2R8J0"/>
<dbReference type="HOGENOM" id="CLU_1445068_0_0_0"/>
<sequence precursor="true">MTWLFDSPTTIVLWSVVLAIAAGVAWTFTGKRIFAVLTGLIVLTAAGLLIAEKVIITDREAIEIKLKEIADDLAANRQAAVVANIAASNIKLQQVAKSELPNYQFTSLRITKIHSIEIDSAPKNRTARVEFNIVAEGTFKVGDDQISGMKVPRLIKVDMLKEEDGVWRVDNYSHAAPQEFLFQVPGSEGMTP</sequence>
<keyword evidence="1" id="KW-0472">Membrane</keyword>